<evidence type="ECO:0000256" key="5">
    <source>
        <dbReference type="ARBA" id="ARBA00022729"/>
    </source>
</evidence>
<name>R7TMS3_CAPTE</name>
<reference evidence="14 16" key="2">
    <citation type="journal article" date="2013" name="Nature">
        <title>Insights into bilaterian evolution from three spiralian genomes.</title>
        <authorList>
            <person name="Simakov O."/>
            <person name="Marletaz F."/>
            <person name="Cho S.J."/>
            <person name="Edsinger-Gonzales E."/>
            <person name="Havlak P."/>
            <person name="Hellsten U."/>
            <person name="Kuo D.H."/>
            <person name="Larsson T."/>
            <person name="Lv J."/>
            <person name="Arendt D."/>
            <person name="Savage R."/>
            <person name="Osoegawa K."/>
            <person name="de Jong P."/>
            <person name="Grimwood J."/>
            <person name="Chapman J.A."/>
            <person name="Shapiro H."/>
            <person name="Aerts A."/>
            <person name="Otillar R.P."/>
            <person name="Terry A.Y."/>
            <person name="Boore J.L."/>
            <person name="Grigoriev I.V."/>
            <person name="Lindberg D.R."/>
            <person name="Seaver E.C."/>
            <person name="Weisblat D.A."/>
            <person name="Putnam N.H."/>
            <person name="Rokhsar D.S."/>
        </authorList>
    </citation>
    <scope>NUCLEOTIDE SEQUENCE</scope>
    <source>
        <strain evidence="14 16">I ESC-2004</strain>
    </source>
</reference>
<keyword evidence="6" id="KW-0722">Serine protease inhibitor</keyword>
<feature type="signal peptide" evidence="10">
    <location>
        <begin position="1"/>
        <end position="24"/>
    </location>
</feature>
<dbReference type="FunFam" id="1.50.10.20:FF:000001">
    <property type="entry name" value="CD109 isoform 1"/>
    <property type="match status" value="1"/>
</dbReference>
<dbReference type="EnsemblMetazoa" id="CapteT228650">
    <property type="protein sequence ID" value="CapteP228650"/>
    <property type="gene ID" value="CapteG228650"/>
</dbReference>
<accession>R7TMS3</accession>
<keyword evidence="7" id="KW-1015">Disulfide bond</keyword>
<proteinExistence type="inferred from homology"/>
<reference evidence="15" key="3">
    <citation type="submission" date="2015-06" db="UniProtKB">
        <authorList>
            <consortium name="EnsemblMetazoa"/>
        </authorList>
    </citation>
    <scope>IDENTIFICATION</scope>
</reference>
<dbReference type="EMBL" id="AMQN01012075">
    <property type="status" value="NOT_ANNOTATED_CDS"/>
    <property type="molecule type" value="Genomic_DNA"/>
</dbReference>
<evidence type="ECO:0000313" key="14">
    <source>
        <dbReference type="EMBL" id="ELT94944.1"/>
    </source>
</evidence>
<dbReference type="Pfam" id="PF07677">
    <property type="entry name" value="A2M_recep"/>
    <property type="match status" value="1"/>
</dbReference>
<evidence type="ECO:0000256" key="6">
    <source>
        <dbReference type="ARBA" id="ARBA00022900"/>
    </source>
</evidence>
<protein>
    <recommendedName>
        <fullName evidence="17">NTR domain-containing protein</fullName>
    </recommendedName>
</protein>
<evidence type="ECO:0000313" key="15">
    <source>
        <dbReference type="EnsemblMetazoa" id="CapteP228650"/>
    </source>
</evidence>
<dbReference type="InterPro" id="IPR040839">
    <property type="entry name" value="MG4"/>
</dbReference>
<dbReference type="InterPro" id="IPR009048">
    <property type="entry name" value="A-macroglobulin_rcpt-bd"/>
</dbReference>
<dbReference type="SUPFAM" id="SSF48239">
    <property type="entry name" value="Terpenoid cyclases/Protein prenyltransferases"/>
    <property type="match status" value="1"/>
</dbReference>
<evidence type="ECO:0000256" key="3">
    <source>
        <dbReference type="ARBA" id="ARBA00022525"/>
    </source>
</evidence>
<dbReference type="OrthoDB" id="9998011at2759"/>
<dbReference type="InterPro" id="IPR008930">
    <property type="entry name" value="Terpenoid_cyclase/PrenylTrfase"/>
</dbReference>
<evidence type="ECO:0000259" key="12">
    <source>
        <dbReference type="SMART" id="SM01360"/>
    </source>
</evidence>
<dbReference type="GO" id="GO:0005615">
    <property type="term" value="C:extracellular space"/>
    <property type="evidence" value="ECO:0007669"/>
    <property type="project" value="InterPro"/>
</dbReference>
<dbReference type="Gene3D" id="1.50.10.20">
    <property type="match status" value="1"/>
</dbReference>
<dbReference type="EMBL" id="KB309274">
    <property type="protein sequence ID" value="ELT94944.1"/>
    <property type="molecule type" value="Genomic_DNA"/>
</dbReference>
<evidence type="ECO:0000256" key="10">
    <source>
        <dbReference type="SAM" id="SignalP"/>
    </source>
</evidence>
<evidence type="ECO:0000259" key="13">
    <source>
        <dbReference type="SMART" id="SM01361"/>
    </source>
</evidence>
<dbReference type="Gene3D" id="2.60.40.1930">
    <property type="match status" value="2"/>
</dbReference>
<keyword evidence="3" id="KW-0964">Secreted</keyword>
<dbReference type="InterPro" id="IPR041555">
    <property type="entry name" value="MG3"/>
</dbReference>
<dbReference type="InterPro" id="IPR036595">
    <property type="entry name" value="A-macroglobulin_rcpt-bd_sf"/>
</dbReference>
<reference evidence="16" key="1">
    <citation type="submission" date="2012-12" db="EMBL/GenBank/DDBJ databases">
        <authorList>
            <person name="Hellsten U."/>
            <person name="Grimwood J."/>
            <person name="Chapman J.A."/>
            <person name="Shapiro H."/>
            <person name="Aerts A."/>
            <person name="Otillar R.P."/>
            <person name="Terry A.Y."/>
            <person name="Boore J.L."/>
            <person name="Simakov O."/>
            <person name="Marletaz F."/>
            <person name="Cho S.-J."/>
            <person name="Edsinger-Gonzales E."/>
            <person name="Havlak P."/>
            <person name="Kuo D.-H."/>
            <person name="Larsson T."/>
            <person name="Lv J."/>
            <person name="Arendt D."/>
            <person name="Savage R."/>
            <person name="Osoegawa K."/>
            <person name="de Jong P."/>
            <person name="Lindberg D.R."/>
            <person name="Seaver E.C."/>
            <person name="Weisblat D.A."/>
            <person name="Putnam N.H."/>
            <person name="Grigoriev I.V."/>
            <person name="Rokhsar D.S."/>
        </authorList>
    </citation>
    <scope>NUCLEOTIDE SEQUENCE</scope>
    <source>
        <strain evidence="16">I ESC-2004</strain>
    </source>
</reference>
<keyword evidence="8" id="KW-0325">Glycoprotein</keyword>
<dbReference type="InterPro" id="IPR050473">
    <property type="entry name" value="A2M/Complement_sys"/>
</dbReference>
<dbReference type="CDD" id="cd02897">
    <property type="entry name" value="A2M_2"/>
    <property type="match status" value="1"/>
</dbReference>
<comment type="subcellular location">
    <subcellularLocation>
        <location evidence="1">Secreted</location>
    </subcellularLocation>
</comment>
<dbReference type="FunFam" id="2.60.40.1930:FF:000001">
    <property type="entry name" value="CD109 isoform 3"/>
    <property type="match status" value="1"/>
</dbReference>
<dbReference type="Pfam" id="PF01835">
    <property type="entry name" value="MG2"/>
    <property type="match status" value="1"/>
</dbReference>
<dbReference type="InterPro" id="IPR013783">
    <property type="entry name" value="Ig-like_fold"/>
</dbReference>
<dbReference type="InterPro" id="IPR047565">
    <property type="entry name" value="Alpha-macroglob_thiol-ester_cl"/>
</dbReference>
<dbReference type="HOGENOM" id="CLU_001634_0_1_1"/>
<dbReference type="SUPFAM" id="SSF49410">
    <property type="entry name" value="Alpha-macroglobulin receptor domain"/>
    <property type="match status" value="1"/>
</dbReference>
<dbReference type="Proteomes" id="UP000014760">
    <property type="component" value="Unassembled WGS sequence"/>
</dbReference>
<evidence type="ECO:0000256" key="1">
    <source>
        <dbReference type="ARBA" id="ARBA00004613"/>
    </source>
</evidence>
<feature type="compositionally biased region" description="Basic residues" evidence="9">
    <location>
        <begin position="650"/>
        <end position="661"/>
    </location>
</feature>
<feature type="domain" description="Alpha-2-macroglobulin" evidence="12">
    <location>
        <begin position="766"/>
        <end position="856"/>
    </location>
</feature>
<evidence type="ECO:0000313" key="16">
    <source>
        <dbReference type="Proteomes" id="UP000014760"/>
    </source>
</evidence>
<dbReference type="Pfam" id="PF07703">
    <property type="entry name" value="A2M_BRD"/>
    <property type="match status" value="1"/>
</dbReference>
<evidence type="ECO:0000256" key="2">
    <source>
        <dbReference type="ARBA" id="ARBA00010952"/>
    </source>
</evidence>
<keyword evidence="5 10" id="KW-0732">Signal</keyword>
<dbReference type="PANTHER" id="PTHR11412">
    <property type="entry name" value="MACROGLOBULIN / COMPLEMENT"/>
    <property type="match status" value="1"/>
</dbReference>
<organism evidence="14">
    <name type="scientific">Capitella teleta</name>
    <name type="common">Polychaete worm</name>
    <dbReference type="NCBI Taxonomy" id="283909"/>
    <lineage>
        <taxon>Eukaryota</taxon>
        <taxon>Metazoa</taxon>
        <taxon>Spiralia</taxon>
        <taxon>Lophotrochozoa</taxon>
        <taxon>Annelida</taxon>
        <taxon>Polychaeta</taxon>
        <taxon>Sedentaria</taxon>
        <taxon>Scolecida</taxon>
        <taxon>Capitellidae</taxon>
        <taxon>Capitella</taxon>
    </lineage>
</organism>
<evidence type="ECO:0000256" key="8">
    <source>
        <dbReference type="ARBA" id="ARBA00023180"/>
    </source>
</evidence>
<feature type="chain" id="PRO_5008787172" description="NTR domain-containing protein" evidence="10">
    <location>
        <begin position="25"/>
        <end position="1669"/>
    </location>
</feature>
<gene>
    <name evidence="14" type="ORF">CAPTEDRAFT_228650</name>
</gene>
<feature type="domain" description="Alpha-2-macroglobulin bait region" evidence="11">
    <location>
        <begin position="452"/>
        <end position="604"/>
    </location>
</feature>
<dbReference type="SMART" id="SM01360">
    <property type="entry name" value="A2M"/>
    <property type="match status" value="1"/>
</dbReference>
<dbReference type="InterPro" id="IPR014756">
    <property type="entry name" value="Ig_E-set"/>
</dbReference>
<dbReference type="InterPro" id="IPR019742">
    <property type="entry name" value="MacrogloblnA2_CS"/>
</dbReference>
<dbReference type="PANTHER" id="PTHR11412:SF171">
    <property type="entry name" value="PREGNANCY ZONE PROTEIN-LIKE PROTEIN"/>
    <property type="match status" value="1"/>
</dbReference>
<dbReference type="SMART" id="SM01359">
    <property type="entry name" value="A2M_N_2"/>
    <property type="match status" value="1"/>
</dbReference>
<keyword evidence="16" id="KW-1185">Reference proteome</keyword>
<dbReference type="OMA" id="PEKGRMD"/>
<evidence type="ECO:0000256" key="4">
    <source>
        <dbReference type="ARBA" id="ARBA00022690"/>
    </source>
</evidence>
<evidence type="ECO:0000256" key="9">
    <source>
        <dbReference type="SAM" id="MobiDB-lite"/>
    </source>
</evidence>
<dbReference type="Gene3D" id="2.60.40.690">
    <property type="entry name" value="Alpha-macroglobulin, receptor-binding domain"/>
    <property type="match status" value="1"/>
</dbReference>
<dbReference type="InterPro" id="IPR041813">
    <property type="entry name" value="A2M_TED"/>
</dbReference>
<dbReference type="Pfam" id="PF17791">
    <property type="entry name" value="MG3"/>
    <property type="match status" value="1"/>
</dbReference>
<dbReference type="STRING" id="283909.R7TMS3"/>
<dbReference type="SMART" id="SM01419">
    <property type="entry name" value="Thiol-ester_cl"/>
    <property type="match status" value="1"/>
</dbReference>
<keyword evidence="4" id="KW-0646">Protease inhibitor</keyword>
<dbReference type="PROSITE" id="PS00477">
    <property type="entry name" value="ALPHA_2_MACROGLOBULIN"/>
    <property type="match status" value="1"/>
</dbReference>
<dbReference type="EMBL" id="AMQN01012076">
    <property type="status" value="NOT_ANNOTATED_CDS"/>
    <property type="molecule type" value="Genomic_DNA"/>
</dbReference>
<dbReference type="Gene3D" id="2.60.40.1940">
    <property type="match status" value="1"/>
</dbReference>
<dbReference type="InterPro" id="IPR001599">
    <property type="entry name" value="Macroglobln_a2"/>
</dbReference>
<evidence type="ECO:0008006" key="17">
    <source>
        <dbReference type="Google" id="ProtNLM"/>
    </source>
</evidence>
<dbReference type="InterPro" id="IPR011626">
    <property type="entry name" value="Alpha-macroglobulin_TED"/>
</dbReference>
<evidence type="ECO:0000259" key="11">
    <source>
        <dbReference type="SMART" id="SM01359"/>
    </source>
</evidence>
<dbReference type="SUPFAM" id="SSF81296">
    <property type="entry name" value="E set domains"/>
    <property type="match status" value="1"/>
</dbReference>
<dbReference type="InterPro" id="IPR011625">
    <property type="entry name" value="A2M_N_BRD"/>
</dbReference>
<feature type="domain" description="Alpha-macroglobulin receptor-binding" evidence="13">
    <location>
        <begin position="1405"/>
        <end position="1494"/>
    </location>
</feature>
<sequence>MELMTSPVWRVMSVLCAVVAICSGQSSDRETNNNLSINFSFPASHDSTRTSFYQDIDSVIVVYCLSIEGEGRCLNFLVPEDISTSKATFTVAASSVLPNVDYRFMEYTEVEIRKKALLTFIQTDKPQYKPVQFRILSVDTNLRPKTEPIFSVWIENPSGTRMMQWSDIETQKGLVSLEMKLSEDPTQGDWTIKAEIGGNTESQTFIVKEYVLPKYDIEIRPPSYLVVSSPIIAGEICAKYTYGEPVKGNLKLNVCLKGGYAYHSPGNSRPCIDVEMMIQGCVPFQFSSDELMLNSRDFSIWDTKLVINATVEEEGTGIVLNDYHEGPEVEQTLLNIDTSESSDYFKPGLPYYGKVAVTHPDASPAVNEPMLIRVDNWRRGFNFNQTYTTDESGNIYLSLPLQEMEENQITSIGIQIVSANYNFTRNDRIHVPHEPRTFHNIRRWFSPSDTFLQVAPVRGSLNCGDVLRANVSYSTHEGDKVYKILYQVMARGNIVKEGYKMHPHADPSFVPAMEGATVHHTHLEIPIEASMSGDAVLLVFFIRDDAETIADSVRFVVNPCVDNNVSVSFSHSERLPGARTQLLVKADPGSLCAVGVVDKSVHLLGGSNQLSLAKVFSLLSQFDIKDSHSHYDSDEYCEKQMTAESPPPSPRRKKPKNRRPRDRNTRSMMPPGRYYSDYYDSSRAFQASGMVTLSDLTIGTRPCKEEFVYYEYDMVEDRGPPPMAFDGFPKNGWNEMAASAVDDPEPAVMPGKEKKSVDIRNYFPETWLWDLQLVGSRGQASMTKEVPHTITEWVASGFCTNELSGLGVSPISRLRAFQPFFVSFTLPYSIIRGETVKVPVTVFNYLNDCLKAREMLTYFHIQLNLKASADYSVSSGRRASVLVCGQESATHNYMITANTLGKINITIKATSIENTEIHDNNVIMSDQIGVKDAVTRELLVEPEGREIEYSFNSFVCPQDGETVMETADLTLPNGVVEGSARGEVTVIGDVMGPSLSGLDHLLKLPTGCGEQNMINFAPNIFVMQYLKATSQVTSDIETKALDFMRTGYQRELTYKHTDHSYSAFGNSDASGSTWLTAFVVKSFAQAKPYIFIDESDLTQSVDWFKSKQMENGCFPELGRVIHKDMKGGLSDGAVSPATITSFVLIAMMEAGIPSTDESVRNAVLCLDSQTVTDTYTISLMAYALTLWDSSSRQRNAAVARLENLANHENDMTYWMNREAPFVLPTDPRMTVCPFPQSHSANVEMTAYALLTYTSVPGDDEAIPRALPIVKWLSKQRNAHGGFASTQDTVVALQALAQYASLVFGQGVDLEVQTEALGLAQTFPVSSSNALLLQRASLPLPNRLSFSVTGSGCALVQANVKYNFHNMTDEVQPTFSLKSTVSRVENDCRKRNINVCTRYLGDDQASNMAVVSVKMVSGWIPDKASIKKLQGSTEIQLKRVDIDMNFVHLYFDEITENMICFDIVVEQNIEVSDPKPGLVHVYDYYEKEKSLTSQYSIRSICGTKEEIPMFLAAPHEEALDEGAEGLDVVQQRRVQPQFPGREVIEEDECPMCITGAPDDLMTSVCAAGHVYKVTVRRGRKPLKVTTDLRPGGRGNSMNINAKFNMAETCSCEYLQNQGQKLLILTNNEVVVTGNRKGLFNLSAADKIIAVENNHLIGQCILGIFLIFLFA</sequence>
<dbReference type="Gene3D" id="2.60.40.10">
    <property type="entry name" value="Immunoglobulins"/>
    <property type="match status" value="2"/>
</dbReference>
<dbReference type="Gene3D" id="2.20.130.20">
    <property type="match status" value="1"/>
</dbReference>
<evidence type="ECO:0000256" key="7">
    <source>
        <dbReference type="ARBA" id="ARBA00023157"/>
    </source>
</evidence>
<dbReference type="Gene3D" id="6.20.50.160">
    <property type="match status" value="1"/>
</dbReference>
<dbReference type="Pfam" id="PF00207">
    <property type="entry name" value="A2M"/>
    <property type="match status" value="1"/>
</dbReference>
<comment type="similarity">
    <text evidence="2">Belongs to the protease inhibitor I39 (alpha-2-macroglobulin) family.</text>
</comment>
<dbReference type="GO" id="GO:0004867">
    <property type="term" value="F:serine-type endopeptidase inhibitor activity"/>
    <property type="evidence" value="ECO:0007669"/>
    <property type="project" value="UniProtKB-KW"/>
</dbReference>
<dbReference type="InterPro" id="IPR002890">
    <property type="entry name" value="MG2"/>
</dbReference>
<dbReference type="Pfam" id="PF17789">
    <property type="entry name" value="MG4"/>
    <property type="match status" value="1"/>
</dbReference>
<dbReference type="Pfam" id="PF07678">
    <property type="entry name" value="TED_complement"/>
    <property type="match status" value="1"/>
</dbReference>
<feature type="region of interest" description="Disordered" evidence="9">
    <location>
        <begin position="633"/>
        <end position="673"/>
    </location>
</feature>
<dbReference type="Gene3D" id="2.60.120.1540">
    <property type="match status" value="1"/>
</dbReference>
<dbReference type="SMART" id="SM01361">
    <property type="entry name" value="A2M_recep"/>
    <property type="match status" value="1"/>
</dbReference>